<comment type="caution">
    <text evidence="2">The sequence shown here is derived from an EMBL/GenBank/DDBJ whole genome shotgun (WGS) entry which is preliminary data.</text>
</comment>
<organism evidence="2">
    <name type="scientific">Oscillatoriales cyanobacterium SpSt-402</name>
    <dbReference type="NCBI Taxonomy" id="2282168"/>
    <lineage>
        <taxon>Bacteria</taxon>
        <taxon>Bacillati</taxon>
        <taxon>Cyanobacteriota</taxon>
        <taxon>Cyanophyceae</taxon>
        <taxon>Oscillatoriophycideae</taxon>
        <taxon>Oscillatoriales</taxon>
    </lineage>
</organism>
<evidence type="ECO:0000256" key="1">
    <source>
        <dbReference type="SAM" id="MobiDB-lite"/>
    </source>
</evidence>
<accession>A0A832H607</accession>
<feature type="compositionally biased region" description="Pro residues" evidence="1">
    <location>
        <begin position="58"/>
        <end position="76"/>
    </location>
</feature>
<feature type="region of interest" description="Disordered" evidence="1">
    <location>
        <begin position="57"/>
        <end position="111"/>
    </location>
</feature>
<gene>
    <name evidence="2" type="ORF">ENR47_11975</name>
</gene>
<name>A0A832H607_9CYAN</name>
<dbReference type="EMBL" id="DSRD01000744">
    <property type="protein sequence ID" value="HGW94982.1"/>
    <property type="molecule type" value="Genomic_DNA"/>
</dbReference>
<reference evidence="2" key="1">
    <citation type="journal article" date="2020" name="mSystems">
        <title>Genome- and Community-Level Interaction Insights into Carbon Utilization and Element Cycling Functions of Hydrothermarchaeota in Hydrothermal Sediment.</title>
        <authorList>
            <person name="Zhou Z."/>
            <person name="Liu Y."/>
            <person name="Xu W."/>
            <person name="Pan J."/>
            <person name="Luo Z.H."/>
            <person name="Li M."/>
        </authorList>
    </citation>
    <scope>NUCLEOTIDE SEQUENCE [LARGE SCALE GENOMIC DNA]</scope>
    <source>
        <strain evidence="2">SpSt-402</strain>
    </source>
</reference>
<proteinExistence type="predicted"/>
<protein>
    <submittedName>
        <fullName evidence="2">Uncharacterized protein</fullName>
    </submittedName>
</protein>
<sequence length="346" mass="38194">MSTAATDHLAQSLLREHQSNCSTGWQPIRICPAWSQFPCPPAPISVCPPIAIAQVQPSTPPNPANPVPPPTAPVSPIPRTNPTQPPLQNPASPSPSATIPAPGTEPTQEITQPLPFSTWDVLILITYFVCIITALSKIKSSFNDEYTVQPDENTLKQSLAEQKLEDMVGISFGFDKRYEFGKNDKLRQFGINITNKSSTHSIYVDWDYCTMTDLGGRARRVTRLMPGTTLDLFQTQAFSAISPGTTLKETVTAEDVLKRKEPKDDKVSVALALEVDKPLLDFAGLNKSDKKKYTRFVSTVQTLEFFLDVAIRLVGPARSSGDYALIRCKFILQKLPWQAGLPWNPK</sequence>
<evidence type="ECO:0000313" key="2">
    <source>
        <dbReference type="EMBL" id="HGW94982.1"/>
    </source>
</evidence>
<dbReference type="AlphaFoldDB" id="A0A832H607"/>
<feature type="compositionally biased region" description="Low complexity" evidence="1">
    <location>
        <begin position="90"/>
        <end position="102"/>
    </location>
</feature>